<dbReference type="RefSeq" id="WP_285873386.1">
    <property type="nucleotide sequence ID" value="NZ_JARFYM010000065.1"/>
</dbReference>
<gene>
    <name evidence="1" type="ORF">PY649_33820</name>
</gene>
<organism evidence="1 2">
    <name type="scientific">Rhizobium mayense</name>
    <dbReference type="NCBI Taxonomy" id="1312184"/>
    <lineage>
        <taxon>Bacteria</taxon>
        <taxon>Pseudomonadati</taxon>
        <taxon>Pseudomonadota</taxon>
        <taxon>Alphaproteobacteria</taxon>
        <taxon>Hyphomicrobiales</taxon>
        <taxon>Rhizobiaceae</taxon>
        <taxon>Rhizobium/Agrobacterium group</taxon>
        <taxon>Rhizobium</taxon>
    </lineage>
</organism>
<dbReference type="EMBL" id="JARFYM010000065">
    <property type="protein sequence ID" value="MDL2403837.1"/>
    <property type="molecule type" value="Genomic_DNA"/>
</dbReference>
<keyword evidence="2" id="KW-1185">Reference proteome</keyword>
<evidence type="ECO:0008006" key="3">
    <source>
        <dbReference type="Google" id="ProtNLM"/>
    </source>
</evidence>
<evidence type="ECO:0000313" key="1">
    <source>
        <dbReference type="EMBL" id="MDL2403837.1"/>
    </source>
</evidence>
<protein>
    <recommendedName>
        <fullName evidence="3">DUF2158 domain-containing protein</fullName>
    </recommendedName>
</protein>
<sequence length="68" mass="7694">MSETIRIGDTVRAKGIRSPSMLVINLRLVQEGSTFAELLWFDANMTARQLNLDTNLLEHVPLQDEPAR</sequence>
<accession>A0ABT7K5F6</accession>
<comment type="caution">
    <text evidence="1">The sequence shown here is derived from an EMBL/GenBank/DDBJ whole genome shotgun (WGS) entry which is preliminary data.</text>
</comment>
<name>A0ABT7K5F6_9HYPH</name>
<reference evidence="1" key="1">
    <citation type="submission" date="2023-06" db="EMBL/GenBank/DDBJ databases">
        <title>Phylogenetic Diversity of Rhizobium strains.</title>
        <authorList>
            <person name="Moura F.T."/>
            <person name="Helene L.C.F."/>
            <person name="Hungria M."/>
        </authorList>
    </citation>
    <scope>NUCLEOTIDE SEQUENCE</scope>
    <source>
        <strain evidence="1">CCGE526</strain>
    </source>
</reference>
<dbReference type="Proteomes" id="UP001172645">
    <property type="component" value="Unassembled WGS sequence"/>
</dbReference>
<evidence type="ECO:0000313" key="2">
    <source>
        <dbReference type="Proteomes" id="UP001172645"/>
    </source>
</evidence>
<proteinExistence type="predicted"/>